<evidence type="ECO:0000256" key="3">
    <source>
        <dbReference type="ARBA" id="ARBA00022692"/>
    </source>
</evidence>
<feature type="transmembrane region" description="Helical" evidence="9">
    <location>
        <begin position="995"/>
        <end position="1014"/>
    </location>
</feature>
<evidence type="ECO:0000256" key="4">
    <source>
        <dbReference type="ARBA" id="ARBA00022741"/>
    </source>
</evidence>
<dbReference type="PANTHER" id="PTHR24223:SF330">
    <property type="entry name" value="ATP-BINDING CASSETTE SUB-FAMILY C MEMBER 10"/>
    <property type="match status" value="1"/>
</dbReference>
<feature type="transmembrane region" description="Helical" evidence="9">
    <location>
        <begin position="648"/>
        <end position="669"/>
    </location>
</feature>
<dbReference type="PROSITE" id="PS50929">
    <property type="entry name" value="ABC_TM1F"/>
    <property type="match status" value="2"/>
</dbReference>
<dbReference type="EMBL" id="CALNXI010000299">
    <property type="protein sequence ID" value="CAH3024325.1"/>
    <property type="molecule type" value="Genomic_DNA"/>
</dbReference>
<dbReference type="Gene3D" id="3.40.50.300">
    <property type="entry name" value="P-loop containing nucleotide triphosphate hydrolases"/>
    <property type="match status" value="2"/>
</dbReference>
<feature type="transmembrane region" description="Helical" evidence="9">
    <location>
        <begin position="1252"/>
        <end position="1282"/>
    </location>
</feature>
<evidence type="ECO:0000256" key="8">
    <source>
        <dbReference type="SAM" id="MobiDB-lite"/>
    </source>
</evidence>
<evidence type="ECO:0000256" key="9">
    <source>
        <dbReference type="SAM" id="Phobius"/>
    </source>
</evidence>
<dbReference type="PROSITE" id="PS00211">
    <property type="entry name" value="ABC_TRANSPORTER_1"/>
    <property type="match status" value="2"/>
</dbReference>
<evidence type="ECO:0000256" key="1">
    <source>
        <dbReference type="ARBA" id="ARBA00004370"/>
    </source>
</evidence>
<dbReference type="InterPro" id="IPR003593">
    <property type="entry name" value="AAA+_ATPase"/>
</dbReference>
<feature type="transmembrane region" description="Helical" evidence="9">
    <location>
        <begin position="28"/>
        <end position="49"/>
    </location>
</feature>
<feature type="transmembrane region" description="Helical" evidence="9">
    <location>
        <begin position="428"/>
        <end position="445"/>
    </location>
</feature>
<keyword evidence="6 9" id="KW-1133">Transmembrane helix</keyword>
<accession>A0ABN8M6L3</accession>
<evidence type="ECO:0000256" key="7">
    <source>
        <dbReference type="ARBA" id="ARBA00023136"/>
    </source>
</evidence>
<keyword evidence="7 9" id="KW-0472">Membrane</keyword>
<feature type="transmembrane region" description="Helical" evidence="9">
    <location>
        <begin position="130"/>
        <end position="151"/>
    </location>
</feature>
<feature type="transmembrane region" description="Helical" evidence="9">
    <location>
        <begin position="171"/>
        <end position="190"/>
    </location>
</feature>
<dbReference type="CDD" id="cd03244">
    <property type="entry name" value="ABCC_MRP_domain2"/>
    <property type="match status" value="1"/>
</dbReference>
<evidence type="ECO:0000256" key="2">
    <source>
        <dbReference type="ARBA" id="ARBA00022448"/>
    </source>
</evidence>
<comment type="subcellular location">
    <subcellularLocation>
        <location evidence="1">Membrane</location>
    </subcellularLocation>
</comment>
<protein>
    <recommendedName>
        <fullName evidence="14">Multidrug resistance-associated protein 7</fullName>
    </recommendedName>
</protein>
<dbReference type="PANTHER" id="PTHR24223">
    <property type="entry name" value="ATP-BINDING CASSETTE SUB-FAMILY C"/>
    <property type="match status" value="1"/>
</dbReference>
<dbReference type="SUPFAM" id="SSF52540">
    <property type="entry name" value="P-loop containing nucleoside triphosphate hydrolases"/>
    <property type="match status" value="2"/>
</dbReference>
<dbReference type="InterPro" id="IPR027417">
    <property type="entry name" value="P-loop_NTPase"/>
</dbReference>
<dbReference type="InterPro" id="IPR050173">
    <property type="entry name" value="ABC_transporter_C-like"/>
</dbReference>
<evidence type="ECO:0000313" key="13">
    <source>
        <dbReference type="Proteomes" id="UP001159427"/>
    </source>
</evidence>
<keyword evidence="5" id="KW-0067">ATP-binding</keyword>
<keyword evidence="3 9" id="KW-0812">Transmembrane</keyword>
<feature type="region of interest" description="Disordered" evidence="8">
    <location>
        <begin position="949"/>
        <end position="975"/>
    </location>
</feature>
<feature type="transmembrane region" description="Helical" evidence="9">
    <location>
        <begin position="1076"/>
        <end position="1102"/>
    </location>
</feature>
<evidence type="ECO:0000259" key="11">
    <source>
        <dbReference type="PROSITE" id="PS50929"/>
    </source>
</evidence>
<dbReference type="InterPro" id="IPR011527">
    <property type="entry name" value="ABC1_TM_dom"/>
</dbReference>
<dbReference type="CDD" id="cd18605">
    <property type="entry name" value="ABC_6TM_MRP7_D2_like"/>
    <property type="match status" value="1"/>
</dbReference>
<dbReference type="Pfam" id="PF00664">
    <property type="entry name" value="ABC_membrane"/>
    <property type="match status" value="2"/>
</dbReference>
<organism evidence="12 13">
    <name type="scientific">Porites evermanni</name>
    <dbReference type="NCBI Taxonomy" id="104178"/>
    <lineage>
        <taxon>Eukaryota</taxon>
        <taxon>Metazoa</taxon>
        <taxon>Cnidaria</taxon>
        <taxon>Anthozoa</taxon>
        <taxon>Hexacorallia</taxon>
        <taxon>Scleractinia</taxon>
        <taxon>Fungiina</taxon>
        <taxon>Poritidae</taxon>
        <taxon>Porites</taxon>
    </lineage>
</organism>
<evidence type="ECO:0000256" key="6">
    <source>
        <dbReference type="ARBA" id="ARBA00022989"/>
    </source>
</evidence>
<evidence type="ECO:0000259" key="10">
    <source>
        <dbReference type="PROSITE" id="PS50893"/>
    </source>
</evidence>
<reference evidence="12 13" key="1">
    <citation type="submission" date="2022-05" db="EMBL/GenBank/DDBJ databases">
        <authorList>
            <consortium name="Genoscope - CEA"/>
            <person name="William W."/>
        </authorList>
    </citation>
    <scope>NUCLEOTIDE SEQUENCE [LARGE SCALE GENOMIC DNA]</scope>
</reference>
<dbReference type="PROSITE" id="PS50893">
    <property type="entry name" value="ABC_TRANSPORTER_2"/>
    <property type="match status" value="2"/>
</dbReference>
<evidence type="ECO:0000256" key="5">
    <source>
        <dbReference type="ARBA" id="ARBA00022840"/>
    </source>
</evidence>
<keyword evidence="13" id="KW-1185">Reference proteome</keyword>
<proteinExistence type="predicted"/>
<feature type="transmembrane region" description="Helical" evidence="9">
    <location>
        <begin position="1151"/>
        <end position="1169"/>
    </location>
</feature>
<feature type="compositionally biased region" description="Acidic residues" evidence="8">
    <location>
        <begin position="964"/>
        <end position="973"/>
    </location>
</feature>
<dbReference type="Proteomes" id="UP001159427">
    <property type="component" value="Unassembled WGS sequence"/>
</dbReference>
<feature type="transmembrane region" description="Helical" evidence="9">
    <location>
        <begin position="1174"/>
        <end position="1191"/>
    </location>
</feature>
<dbReference type="InterPro" id="IPR017871">
    <property type="entry name" value="ABC_transporter-like_CS"/>
</dbReference>
<dbReference type="Gene3D" id="1.20.1560.10">
    <property type="entry name" value="ABC transporter type 1, transmembrane domain"/>
    <property type="match status" value="2"/>
</dbReference>
<feature type="transmembrane region" description="Helical" evidence="9">
    <location>
        <begin position="613"/>
        <end position="636"/>
    </location>
</feature>
<feature type="transmembrane region" description="Helical" evidence="9">
    <location>
        <begin position="69"/>
        <end position="91"/>
    </location>
</feature>
<feature type="domain" description="ABC transmembrane type-1" evidence="11">
    <location>
        <begin position="1007"/>
        <end position="1320"/>
    </location>
</feature>
<dbReference type="CDD" id="cd03250">
    <property type="entry name" value="ABCC_MRP_domain1"/>
    <property type="match status" value="1"/>
</dbReference>
<feature type="domain" description="ABC transporter" evidence="10">
    <location>
        <begin position="718"/>
        <end position="948"/>
    </location>
</feature>
<keyword evidence="2" id="KW-0813">Transport</keyword>
<dbReference type="InterPro" id="IPR003439">
    <property type="entry name" value="ABC_transporter-like_ATP-bd"/>
</dbReference>
<evidence type="ECO:0008006" key="14">
    <source>
        <dbReference type="Google" id="ProtNLM"/>
    </source>
</evidence>
<dbReference type="CDD" id="cd18598">
    <property type="entry name" value="ABC_6TM_MRP7_D1_like"/>
    <property type="match status" value="1"/>
</dbReference>
<dbReference type="SMART" id="SM00382">
    <property type="entry name" value="AAA"/>
    <property type="match status" value="2"/>
</dbReference>
<dbReference type="SUPFAM" id="SSF90123">
    <property type="entry name" value="ABC transporter transmembrane region"/>
    <property type="match status" value="2"/>
</dbReference>
<feature type="domain" description="ABC transporter" evidence="10">
    <location>
        <begin position="1357"/>
        <end position="1588"/>
    </location>
</feature>
<comment type="caution">
    <text evidence="12">The sequence shown here is derived from an EMBL/GenBank/DDBJ whole genome shotgun (WGS) entry which is preliminary data.</text>
</comment>
<feature type="domain" description="ABC transmembrane type-1" evidence="11">
    <location>
        <begin position="393"/>
        <end position="671"/>
    </location>
</feature>
<sequence length="1595" mass="178701">MTNLQDFCGSKNASQFVLWNNGDFGECFKLLCLVCPANFLLVCSSIFFARRKWQTFEFLQHHLYLLTKLQALICALIFLEALIEVSCSWSLRTYHPPVYLLSSFLIALAWISNAFTVWRNRQVFILRRCYPAFHVAFILLAFLMSSLQVYSVFHKIHGNDFDSLLIHDYGTLVRICLQVMFLVLLIIPTASSTCNRIGLNVDSSTTTCRIQSTSHTEREAILRSGSRGTFYSSTQCVTDHLGVAEEKSNLFSKLTFWWVRPMMQKGFKGRLQSAADLFMLPQSLSTKRVRYLFSDNFECMDNQPNQSNEVLDDSISDDHGYTSIIFFPGTQKSVSDPNFRLRYGSRSVRKTISTNSADFSENEDPSITVPKVAAQRTLLRALHNSFGLQYYCVGLLKLTGDALSFAGPLLLHALVSFMENKQEPMSHGYLYACGLFLTTFCSAFINSQFNYWVNKIGLKIRAAVITTVYDKSLSVSLTTLSTFSSGEVVNFMSTDTDRVVNFAPSFHQFWSLPFQIAVSLYLLHQQVGISFLAGLGFALLLIPVNRWLAEKIQKLSQEMMTQKDKRVKVMNEILHGIRVIKFYAWEKNFEEKVTELRAAELKSLKGRKYLDAWCVYFWATTPVIISILTFTTYALLGNKLTAAKVFTSVALFNMLISPLNAFPWVLNGLMEAWVSVKRIQAFLSLNNQDLTGYYGELECSDKADVARAPEVFISNGHFSWRELEESTGEDGEVFSTSGELTNIDFCAEKGQLIGVIGKVGSGKSSLLAAITAEMEKRLGEVFVKKLERGFGLVTQEPWIQHGTVKENILFGMPFDVEKYSAVIDACALVEDLQILPSGGETEVGENGVTLSGGQKARVSLARAVYQDKEIYLLDDPLAAVDAHVAAHLFQHCIMGLLKNKTRILCTHHTHFLSAADLLVVMDNGSIVHSGPPEEILRAEQIMKTIAEVPEEAASEGGSKKESIEDKEDEENVDEGLVKEEEKEVGVVKLHVYKSYWLAIGHCLATSILLSLLLMQASRNVSDWWLAYWISHSRVTNSTADHVNSTTKYNLNHVILSALNPVQSGLGVHIVKNTVTFYLLVYGGLAVANTIFTLFRAFLFAYGGICAAKVLHKRLLKSILSAPVSFFDVTPIGRIVNRFSSDIYSIDDSLPFILNIFLAQAFGVAGTVVITCYGLPWFLLVLGPLILMYYYIQNYYRRTSRELKRLMSVTLSPIYAHFSETLTGLVTIRAFRDEARFKQENEHRLEINQRANFCALVASQWLGLFLQFIGVAMVTAVAFIAVLEHHFSTVDPGLVGLAISYALSVTDRLSGMVTSFTETEKQMVSVERAVQYIEDVQPEISPSGTVISTWPSRGQLTFQKVSLVYRVGLPRALRGVTFSTYAGEKLGIVGRTGSGKSSLFQVLFRMVNRFEGAVLLDGISLASVPLNILRSRLAIIPQDAFLFSGGVRNNLDPWRKHSDSQLWTVLDRCHLEHAVRQLGGLDADVGERGRNFSVGQRQLVCLARALLTRSKVLCIDEATASVDLETDKLIQQTIKSEFKESTVLTIAHRLNTIMDSDRVLVMDRGTVIEFDTPQALLRNKHSFFYGLVHRSKSEQS</sequence>
<dbReference type="InterPro" id="IPR036640">
    <property type="entry name" value="ABC1_TM_sf"/>
</dbReference>
<feature type="transmembrane region" description="Helical" evidence="9">
    <location>
        <begin position="529"/>
        <end position="549"/>
    </location>
</feature>
<name>A0ABN8M6L3_9CNID</name>
<gene>
    <name evidence="12" type="ORF">PEVE_00022348</name>
</gene>
<keyword evidence="4" id="KW-0547">Nucleotide-binding</keyword>
<dbReference type="Pfam" id="PF00005">
    <property type="entry name" value="ABC_tran"/>
    <property type="match status" value="2"/>
</dbReference>
<feature type="transmembrane region" description="Helical" evidence="9">
    <location>
        <begin position="97"/>
        <end position="118"/>
    </location>
</feature>
<evidence type="ECO:0000313" key="12">
    <source>
        <dbReference type="EMBL" id="CAH3024325.1"/>
    </source>
</evidence>